<dbReference type="Proteomes" id="UP000544742">
    <property type="component" value="Unassembled WGS sequence"/>
</dbReference>
<dbReference type="RefSeq" id="WP_342472827.1">
    <property type="nucleotide sequence ID" value="NZ_JBCEYP010000001.1"/>
</dbReference>
<name>A0A7K4AI72_METSH</name>
<evidence type="ECO:0000313" key="2">
    <source>
        <dbReference type="Proteomes" id="UP000544742"/>
    </source>
</evidence>
<protein>
    <submittedName>
        <fullName evidence="1">Uncharacterized protein</fullName>
    </submittedName>
</protein>
<comment type="caution">
    <text evidence="1">The sequence shown here is derived from an EMBL/GenBank/DDBJ whole genome shotgun (WGS) entry which is preliminary data.</text>
</comment>
<accession>A0A7K4AI72</accession>
<dbReference type="EMBL" id="JAAYUN010000100">
    <property type="protein sequence ID" value="NLJ22678.1"/>
    <property type="molecule type" value="Genomic_DNA"/>
</dbReference>
<dbReference type="AlphaFoldDB" id="A0A7K4AI72"/>
<reference evidence="1 2" key="1">
    <citation type="journal article" date="2020" name="Biotechnol. Biofuels">
        <title>New insights from the biogas microbiome by comprehensive genome-resolved metagenomics of nearly 1600 species originating from multiple anaerobic digesters.</title>
        <authorList>
            <person name="Campanaro S."/>
            <person name="Treu L."/>
            <person name="Rodriguez-R L.M."/>
            <person name="Kovalovszki A."/>
            <person name="Ziels R.M."/>
            <person name="Maus I."/>
            <person name="Zhu X."/>
            <person name="Kougias P.G."/>
            <person name="Basile A."/>
            <person name="Luo G."/>
            <person name="Schluter A."/>
            <person name="Konstantinidis K.T."/>
            <person name="Angelidaki I."/>
        </authorList>
    </citation>
    <scope>NUCLEOTIDE SEQUENCE [LARGE SCALE GENOMIC DNA]</scope>
    <source>
        <strain evidence="1">AS27yjCOA_157</strain>
    </source>
</reference>
<gene>
    <name evidence="1" type="ORF">GX426_06175</name>
</gene>
<evidence type="ECO:0000313" key="1">
    <source>
        <dbReference type="EMBL" id="NLJ22678.1"/>
    </source>
</evidence>
<organism evidence="1 2">
    <name type="scientific">Methanothrix soehngenii</name>
    <name type="common">Methanosaeta concilii</name>
    <dbReference type="NCBI Taxonomy" id="2223"/>
    <lineage>
        <taxon>Archaea</taxon>
        <taxon>Methanobacteriati</taxon>
        <taxon>Methanobacteriota</taxon>
        <taxon>Stenosarchaea group</taxon>
        <taxon>Methanomicrobia</taxon>
        <taxon>Methanotrichales</taxon>
        <taxon>Methanotrichaceae</taxon>
        <taxon>Methanothrix</taxon>
    </lineage>
</organism>
<proteinExistence type="predicted"/>
<sequence>MLAIAMLSIPAFAQGMGGSGSIDIFGKNGVIFQTEGSAYLFPEFQDTNADTMVIGNDRAMAFGVPWHRAPVTLATNNLEVIKNQDTGECNCCYGNVSPSCQDCCIKVNIDQIKIGNRDALAFGFASATNNVKVVANQQ</sequence>